<keyword evidence="1 3" id="KW-0489">Methyltransferase</keyword>
<proteinExistence type="predicted"/>
<dbReference type="OrthoDB" id="5174037at2"/>
<dbReference type="InterPro" id="IPR029063">
    <property type="entry name" value="SAM-dependent_MTases_sf"/>
</dbReference>
<keyword evidence="3" id="KW-0808">Transferase</keyword>
<evidence type="ECO:0000256" key="1">
    <source>
        <dbReference type="ARBA" id="ARBA00022603"/>
    </source>
</evidence>
<name>A0A5B1BL70_MYCSI</name>
<feature type="domain" description="Methyltransferase" evidence="2">
    <location>
        <begin position="43"/>
        <end position="135"/>
    </location>
</feature>
<dbReference type="GO" id="GO:0032259">
    <property type="term" value="P:methylation"/>
    <property type="evidence" value="ECO:0007669"/>
    <property type="project" value="UniProtKB-KW"/>
</dbReference>
<dbReference type="EMBL" id="VTZN01000091">
    <property type="protein sequence ID" value="KAA1249437.1"/>
    <property type="molecule type" value="Genomic_DNA"/>
</dbReference>
<comment type="caution">
    <text evidence="3">The sequence shown here is derived from an EMBL/GenBank/DDBJ whole genome shotgun (WGS) entry which is preliminary data.</text>
</comment>
<dbReference type="Pfam" id="PF13649">
    <property type="entry name" value="Methyltransf_25"/>
    <property type="match status" value="1"/>
</dbReference>
<evidence type="ECO:0000259" key="2">
    <source>
        <dbReference type="Pfam" id="PF13649"/>
    </source>
</evidence>
<gene>
    <name evidence="3" type="ORF">F0Q45_15215</name>
</gene>
<dbReference type="SUPFAM" id="SSF53335">
    <property type="entry name" value="S-adenosyl-L-methionine-dependent methyltransferases"/>
    <property type="match status" value="1"/>
</dbReference>
<keyword evidence="4" id="KW-1185">Reference proteome</keyword>
<dbReference type="PANTHER" id="PTHR42912">
    <property type="entry name" value="METHYLTRANSFERASE"/>
    <property type="match status" value="1"/>
</dbReference>
<dbReference type="RefSeq" id="WP_149654730.1">
    <property type="nucleotide sequence ID" value="NZ_VTZN01000091.1"/>
</dbReference>
<dbReference type="Gene3D" id="3.40.50.150">
    <property type="entry name" value="Vaccinia Virus protein VP39"/>
    <property type="match status" value="1"/>
</dbReference>
<organism evidence="3 4">
    <name type="scientific">Mycobacterium simiae</name>
    <name type="common">Mycobacterium habana</name>
    <dbReference type="NCBI Taxonomy" id="1784"/>
    <lineage>
        <taxon>Bacteria</taxon>
        <taxon>Bacillati</taxon>
        <taxon>Actinomycetota</taxon>
        <taxon>Actinomycetes</taxon>
        <taxon>Mycobacteriales</taxon>
        <taxon>Mycobacteriaceae</taxon>
        <taxon>Mycobacterium</taxon>
        <taxon>Mycobacterium simiae complex</taxon>
    </lineage>
</organism>
<dbReference type="InterPro" id="IPR041698">
    <property type="entry name" value="Methyltransf_25"/>
</dbReference>
<dbReference type="AlphaFoldDB" id="A0A5B1BL70"/>
<evidence type="ECO:0000313" key="3">
    <source>
        <dbReference type="EMBL" id="KAA1249437.1"/>
    </source>
</evidence>
<protein>
    <submittedName>
        <fullName evidence="3">Class I SAM-dependent methyltransferase</fullName>
    </submittedName>
</protein>
<dbReference type="InterPro" id="IPR050508">
    <property type="entry name" value="Methyltransf_Superfamily"/>
</dbReference>
<evidence type="ECO:0000313" key="4">
    <source>
        <dbReference type="Proteomes" id="UP000324701"/>
    </source>
</evidence>
<dbReference type="Proteomes" id="UP000324701">
    <property type="component" value="Unassembled WGS sequence"/>
</dbReference>
<dbReference type="CDD" id="cd02440">
    <property type="entry name" value="AdoMet_MTases"/>
    <property type="match status" value="1"/>
</dbReference>
<accession>A0A5B1BL70</accession>
<dbReference type="GO" id="GO:0008168">
    <property type="term" value="F:methyltransferase activity"/>
    <property type="evidence" value="ECO:0007669"/>
    <property type="project" value="UniProtKB-KW"/>
</dbReference>
<sequence>MSRTAEPPAAVKRSFAGPDRWDLDDHERALLEPFADRWTQLRVLDLGVGTGRTWFAFGWRAGRYVGVELIPELARRAVERTQGRATVLVADAAQLPLPDSGFDLVCFSFNGLDYADPRTRARILQEAARVLRPGGYLYFTTHSLEWLLARSVPDRRGELSEIERQRLAQLRADRSAGMVVLHDDVGNGTCYVTHDWELGELRALGFLVTDVHDNNSSSRAYLAQTPGLP</sequence>
<reference evidence="3 4" key="1">
    <citation type="submission" date="2019-09" db="EMBL/GenBank/DDBJ databases">
        <title>Report of infection by Mycobacterium simiae a patient suffering from pulmonary tuberculosis.</title>
        <authorList>
            <person name="Mohanty P.S."/>
            <person name="Bansal A.K."/>
            <person name="Singh H."/>
            <person name="Sharma S."/>
            <person name="Patil S.A."/>
            <person name="Upadhaya P."/>
            <person name="Singh P.K."/>
            <person name="Kumar D."/>
            <person name="Kumar S."/>
            <person name="Singh R.K."/>
            <person name="Chaudhary B."/>
        </authorList>
    </citation>
    <scope>NUCLEOTIDE SEQUENCE [LARGE SCALE GENOMIC DNA]</scope>
    <source>
        <strain evidence="3 4">JAL-560-SIM</strain>
    </source>
</reference>